<dbReference type="SUPFAM" id="SSF49265">
    <property type="entry name" value="Fibronectin type III"/>
    <property type="match status" value="1"/>
</dbReference>
<dbReference type="EMBL" id="CP136426">
    <property type="protein sequence ID" value="WOC52734.1"/>
    <property type="molecule type" value="Genomic_DNA"/>
</dbReference>
<proteinExistence type="predicted"/>
<sequence>MFKTSSATIFIAFLFYTIFEIGIKFDTKHSFNFIQNMTKTTTFLSAGALFFSALSFAQHTEEHIHSPLTCGTPDVSYEEFQAPIAIAAKIRATKKLAAANATTTYIPIKMHLFGENDNTGFVDENTVNDMIAELNRIYGKNQNIEFFFAGTSFNKYANSAMNNRGNGTSSEEERQFNLTNGATDAINLYVARSVRGTGGYSYITPTAQAYNLMYVVTGQLNDDKTTPHEMGHYFGLGHTFNQSTATDANGNPDYSNGKRELVTRLTNETSPRLSANCSVSGDYFCDTEADPYGATGSAVSNCIVTANLDANGDTFSPNMNNFMNYYWCRGNDYAFTPQQVSKMQDSYLMMNERTSFFTAPETAQPAPSNLQITTGLYAGTLELSWADNSNVETGYIIEIAEVGTQDFTPVGGVAANTTTFKLPASVDASKQYVFRVKPSNSMKTYSTVSEAFDIPKLCAATGAKACDAASTSPQILINNFELQRGTTSILSNLNSSCTGVVTANYFDTHQAAVDAGETINYKVQPKYGNGGSYYPYDVYLYCDWNQDGDFEDSGEAIAQTFKQYTATGSFEIPASVPTGKYRLRVLLTYTDRAITPCSTGGEIEDYALDVTNTTLSVADYSTKDNLTLYPNPASTEINLSNTKDFISYEIYDASGRLVKEGFFDGKPIQINHLNNGVYTLSAKNKQGQTTSARFIKKK</sequence>
<dbReference type="InterPro" id="IPR026444">
    <property type="entry name" value="Secre_tail"/>
</dbReference>
<dbReference type="SUPFAM" id="SSF55486">
    <property type="entry name" value="Metalloproteases ('zincins'), catalytic domain"/>
    <property type="match status" value="1"/>
</dbReference>
<evidence type="ECO:0000256" key="1">
    <source>
        <dbReference type="ARBA" id="ARBA00022729"/>
    </source>
</evidence>
<dbReference type="PROSITE" id="PS50853">
    <property type="entry name" value="FN3"/>
    <property type="match status" value="1"/>
</dbReference>
<dbReference type="InterPro" id="IPR036116">
    <property type="entry name" value="FN3_sf"/>
</dbReference>
<dbReference type="CDD" id="cd00063">
    <property type="entry name" value="FN3"/>
    <property type="match status" value="1"/>
</dbReference>
<keyword evidence="2" id="KW-0812">Transmembrane</keyword>
<feature type="domain" description="Fibronectin type-III" evidence="3">
    <location>
        <begin position="366"/>
        <end position="460"/>
    </location>
</feature>
<organism evidence="4 5">
    <name type="scientific">Bergeyella porcorum</name>
    <dbReference type="NCBI Taxonomy" id="1735111"/>
    <lineage>
        <taxon>Bacteria</taxon>
        <taxon>Pseudomonadati</taxon>
        <taxon>Bacteroidota</taxon>
        <taxon>Flavobacteriia</taxon>
        <taxon>Flavobacteriales</taxon>
        <taxon>Weeksellaceae</taxon>
        <taxon>Bergeyella</taxon>
    </lineage>
</organism>
<keyword evidence="5" id="KW-1185">Reference proteome</keyword>
<dbReference type="InterPro" id="IPR013783">
    <property type="entry name" value="Ig-like_fold"/>
</dbReference>
<dbReference type="GO" id="GO:0008237">
    <property type="term" value="F:metallopeptidase activity"/>
    <property type="evidence" value="ECO:0007669"/>
    <property type="project" value="InterPro"/>
</dbReference>
<keyword evidence="2" id="KW-0472">Membrane</keyword>
<dbReference type="KEGG" id="bpor:BPO_2087"/>
<dbReference type="InterPro" id="IPR045474">
    <property type="entry name" value="GEVED"/>
</dbReference>
<evidence type="ECO:0000259" key="3">
    <source>
        <dbReference type="PROSITE" id="PS50853"/>
    </source>
</evidence>
<name>A0AAU0F1W4_9FLAO</name>
<dbReference type="Pfam" id="PF18962">
    <property type="entry name" value="Por_Secre_tail"/>
    <property type="match status" value="1"/>
</dbReference>
<protein>
    <recommendedName>
        <fullName evidence="3">Fibronectin type-III domain-containing protein</fullName>
    </recommendedName>
</protein>
<keyword evidence="1" id="KW-0732">Signal</keyword>
<dbReference type="Pfam" id="PF13688">
    <property type="entry name" value="Reprolysin_5"/>
    <property type="match status" value="1"/>
</dbReference>
<keyword evidence="2" id="KW-1133">Transmembrane helix</keyword>
<dbReference type="Gene3D" id="2.60.40.10">
    <property type="entry name" value="Immunoglobulins"/>
    <property type="match status" value="1"/>
</dbReference>
<dbReference type="Proteomes" id="UP001432059">
    <property type="component" value="Chromosome"/>
</dbReference>
<feature type="transmembrane region" description="Helical" evidence="2">
    <location>
        <begin position="6"/>
        <end position="25"/>
    </location>
</feature>
<evidence type="ECO:0000313" key="5">
    <source>
        <dbReference type="Proteomes" id="UP001432059"/>
    </source>
</evidence>
<dbReference type="Gene3D" id="3.40.390.10">
    <property type="entry name" value="Collagenase (Catalytic Domain)"/>
    <property type="match status" value="1"/>
</dbReference>
<evidence type="ECO:0000256" key="2">
    <source>
        <dbReference type="SAM" id="Phobius"/>
    </source>
</evidence>
<dbReference type="InterPro" id="IPR024079">
    <property type="entry name" value="MetalloPept_cat_dom_sf"/>
</dbReference>
<gene>
    <name evidence="4" type="ORF">BPO_2087</name>
</gene>
<dbReference type="NCBIfam" id="TIGR04183">
    <property type="entry name" value="Por_Secre_tail"/>
    <property type="match status" value="1"/>
</dbReference>
<dbReference type="AlphaFoldDB" id="A0AAU0F1W4"/>
<evidence type="ECO:0000313" key="4">
    <source>
        <dbReference type="EMBL" id="WOC52734.1"/>
    </source>
</evidence>
<reference evidence="4" key="1">
    <citation type="submission" date="2023-10" db="EMBL/GenBank/DDBJ databases">
        <title>Characterization and whole genome sequencing of a novel strain of Bergeyella porcorum QD2021 isolated from pig.</title>
        <authorList>
            <person name="Liu G."/>
            <person name="Chen C."/>
            <person name="Han X."/>
        </authorList>
    </citation>
    <scope>NUCLEOTIDE SEQUENCE</scope>
    <source>
        <strain evidence="4">QD2021</strain>
    </source>
</reference>
<accession>A0AAU0F1W4</accession>
<dbReference type="Pfam" id="PF20009">
    <property type="entry name" value="GEVED"/>
    <property type="match status" value="1"/>
</dbReference>
<dbReference type="InterPro" id="IPR003961">
    <property type="entry name" value="FN3_dom"/>
</dbReference>